<accession>A0ABT1AU17</accession>
<dbReference type="InterPro" id="IPR050407">
    <property type="entry name" value="Geranylgeranyl_reductase"/>
</dbReference>
<dbReference type="InterPro" id="IPR002938">
    <property type="entry name" value="FAD-bd"/>
</dbReference>
<organism evidence="2 3">
    <name type="scientific">Robiginitalea marina</name>
    <dbReference type="NCBI Taxonomy" id="2954105"/>
    <lineage>
        <taxon>Bacteria</taxon>
        <taxon>Pseudomonadati</taxon>
        <taxon>Bacteroidota</taxon>
        <taxon>Flavobacteriia</taxon>
        <taxon>Flavobacteriales</taxon>
        <taxon>Flavobacteriaceae</taxon>
        <taxon>Robiginitalea</taxon>
    </lineage>
</organism>
<evidence type="ECO:0000259" key="1">
    <source>
        <dbReference type="Pfam" id="PF01494"/>
    </source>
</evidence>
<name>A0ABT1AU17_9FLAO</name>
<comment type="caution">
    <text evidence="2">The sequence shown here is derived from an EMBL/GenBank/DDBJ whole genome shotgun (WGS) entry which is preliminary data.</text>
</comment>
<evidence type="ECO:0000313" key="3">
    <source>
        <dbReference type="Proteomes" id="UP001206312"/>
    </source>
</evidence>
<dbReference type="PANTHER" id="PTHR42685:SF22">
    <property type="entry name" value="CONDITIONED MEDIUM FACTOR RECEPTOR 1"/>
    <property type="match status" value="1"/>
</dbReference>
<dbReference type="Proteomes" id="UP001206312">
    <property type="component" value="Unassembled WGS sequence"/>
</dbReference>
<dbReference type="Gene3D" id="3.50.50.60">
    <property type="entry name" value="FAD/NAD(P)-binding domain"/>
    <property type="match status" value="1"/>
</dbReference>
<evidence type="ECO:0000313" key="2">
    <source>
        <dbReference type="EMBL" id="MCO5723498.1"/>
    </source>
</evidence>
<feature type="domain" description="FAD-binding" evidence="1">
    <location>
        <begin position="4"/>
        <end position="296"/>
    </location>
</feature>
<dbReference type="EMBL" id="JAMXIB010000001">
    <property type="protein sequence ID" value="MCO5723498.1"/>
    <property type="molecule type" value="Genomic_DNA"/>
</dbReference>
<keyword evidence="3" id="KW-1185">Reference proteome</keyword>
<dbReference type="Pfam" id="PF01494">
    <property type="entry name" value="FAD_binding_3"/>
    <property type="match status" value="1"/>
</dbReference>
<dbReference type="InterPro" id="IPR036188">
    <property type="entry name" value="FAD/NAD-bd_sf"/>
</dbReference>
<dbReference type="SUPFAM" id="SSF51905">
    <property type="entry name" value="FAD/NAD(P)-binding domain"/>
    <property type="match status" value="1"/>
</dbReference>
<dbReference type="PRINTS" id="PR00420">
    <property type="entry name" value="RNGMNOXGNASE"/>
</dbReference>
<proteinExistence type="predicted"/>
<sequence length="368" mass="40400">MESTEIIVIGAGLAGLTAALELAEAGRQVVVFDSHRLPRHKVCGEYLSMEVVPYLNSKGVDLSDAPEIGHLLLATPGGRSLRASLPLGAVGISRYALDQRLYEAARAAGVRFVWQAVEAVSFSDHQFRVRTRENAYSARLVLGAWGKRSRLDRLAGRPFFSKPSPWMGIKMHYQMDYPGNQVGLYAFRGGYGGLSVTETGAVNFCYLIHRDRFKNTPDLEACTRLLASEHPLLAPLLSEAKPLFPKALGISNISFHPKKLGSNHILMAGDAARLIHPLCGNGMAMAIEGGRLLASLTTGYIQGKIRDLDALEKEYSLQWQGKFRQRLRFGSLLQQLLLHPRGLEIGVGIAGKSPRLVQQLIEKTHGRP</sequence>
<dbReference type="PANTHER" id="PTHR42685">
    <property type="entry name" value="GERANYLGERANYL DIPHOSPHATE REDUCTASE"/>
    <property type="match status" value="1"/>
</dbReference>
<gene>
    <name evidence="2" type="ORF">NG653_01435</name>
</gene>
<dbReference type="RefSeq" id="WP_252739873.1">
    <property type="nucleotide sequence ID" value="NZ_JAMXIB010000001.1"/>
</dbReference>
<protein>
    <submittedName>
        <fullName evidence="2">NAD(P)/FAD-dependent oxidoreductase</fullName>
    </submittedName>
</protein>
<reference evidence="2 3" key="1">
    <citation type="submission" date="2022-06" db="EMBL/GenBank/DDBJ databases">
        <authorList>
            <person name="Xuan X."/>
        </authorList>
    </citation>
    <scope>NUCLEOTIDE SEQUENCE [LARGE SCALE GENOMIC DNA]</scope>
    <source>
        <strain evidence="2 3">2V75</strain>
    </source>
</reference>